<gene>
    <name evidence="1" type="ORF">BZK42_18525</name>
</gene>
<evidence type="ECO:0000313" key="2">
    <source>
        <dbReference type="Proteomes" id="UP000192573"/>
    </source>
</evidence>
<proteinExistence type="predicted"/>
<name>A0A1V8NW62_CITBR</name>
<dbReference type="AlphaFoldDB" id="A0A1V8NW62"/>
<dbReference type="Proteomes" id="UP000192573">
    <property type="component" value="Unassembled WGS sequence"/>
</dbReference>
<comment type="caution">
    <text evidence="1">The sequence shown here is derived from an EMBL/GenBank/DDBJ whole genome shotgun (WGS) entry which is preliminary data.</text>
</comment>
<dbReference type="SUPFAM" id="SSF52540">
    <property type="entry name" value="P-loop containing nucleoside triphosphate hydrolases"/>
    <property type="match status" value="1"/>
</dbReference>
<protein>
    <submittedName>
        <fullName evidence="1">Uncharacterized protein</fullName>
    </submittedName>
</protein>
<dbReference type="EMBL" id="NAEW01000009">
    <property type="protein sequence ID" value="OQM40557.1"/>
    <property type="molecule type" value="Genomic_DNA"/>
</dbReference>
<reference evidence="1 2" key="1">
    <citation type="submission" date="2017-03" db="EMBL/GenBank/DDBJ databases">
        <authorList>
            <person name="Afonso C.L."/>
            <person name="Miller P.J."/>
            <person name="Scott M.A."/>
            <person name="Spackman E."/>
            <person name="Goraichik I."/>
            <person name="Dimitrov K.M."/>
            <person name="Suarez D.L."/>
            <person name="Swayne D.E."/>
        </authorList>
    </citation>
    <scope>NUCLEOTIDE SEQUENCE [LARGE SCALE GENOMIC DNA]</scope>
    <source>
        <strain evidence="1 2">ATCC 51113</strain>
    </source>
</reference>
<dbReference type="InterPro" id="IPR027417">
    <property type="entry name" value="P-loop_NTPase"/>
</dbReference>
<evidence type="ECO:0000313" key="1">
    <source>
        <dbReference type="EMBL" id="OQM40557.1"/>
    </source>
</evidence>
<organism evidence="1 2">
    <name type="scientific">Citrobacter braakii</name>
    <dbReference type="NCBI Taxonomy" id="57706"/>
    <lineage>
        <taxon>Bacteria</taxon>
        <taxon>Pseudomonadati</taxon>
        <taxon>Pseudomonadota</taxon>
        <taxon>Gammaproteobacteria</taxon>
        <taxon>Enterobacterales</taxon>
        <taxon>Enterobacteriaceae</taxon>
        <taxon>Citrobacter</taxon>
        <taxon>Citrobacter freundii complex</taxon>
    </lineage>
</organism>
<accession>A0A1V8NW62</accession>
<sequence>MTTTLNPTITITVSGPTGSGKSRVLALIADALKLIHGDKVIIDSPELDSERRMSNADYTTWHSPRSGTIFKLEEINLPESRPGRTVRDMSYREALAWFAQYQFQDATGHSLTMCGDFHELLDMALNHDQKPDGNTTFNVNEPEYKVKTSPGIPPRITLRRKSVMEGYHGLGEWDDTQVWVEPGYKPELRVSLASAYAGYLQRDREGFWVPLFHPDGSALGWIKFSATGRIHGQFHFSATEFRPATEPAPKMGDLVQEGIHWPVPDNKINVTKKKTTVDAKDSGEINEVISC</sequence>
<dbReference type="RefSeq" id="WP_080859725.1">
    <property type="nucleotide sequence ID" value="NZ_CP077405.1"/>
</dbReference>